<comment type="caution">
    <text evidence="3">The sequence shown here is derived from an EMBL/GenBank/DDBJ whole genome shotgun (WGS) entry which is preliminary data.</text>
</comment>
<dbReference type="Proteomes" id="UP001608902">
    <property type="component" value="Unassembled WGS sequence"/>
</dbReference>
<feature type="region of interest" description="Disordered" evidence="1">
    <location>
        <begin position="1"/>
        <end position="31"/>
    </location>
</feature>
<dbReference type="EMBL" id="JBGFUD010002020">
    <property type="protein sequence ID" value="MFH4977043.1"/>
    <property type="molecule type" value="Genomic_DNA"/>
</dbReference>
<evidence type="ECO:0000313" key="4">
    <source>
        <dbReference type="Proteomes" id="UP001608902"/>
    </source>
</evidence>
<evidence type="ECO:0000259" key="2">
    <source>
        <dbReference type="Pfam" id="PF12509"/>
    </source>
</evidence>
<evidence type="ECO:0000313" key="3">
    <source>
        <dbReference type="EMBL" id="MFH4977043.1"/>
    </source>
</evidence>
<evidence type="ECO:0000256" key="1">
    <source>
        <dbReference type="SAM" id="MobiDB-lite"/>
    </source>
</evidence>
<dbReference type="PANTHER" id="PTHR16207">
    <property type="entry name" value="SET DOMAIN-CONTAINING PROTEIN"/>
    <property type="match status" value="1"/>
</dbReference>
<feature type="compositionally biased region" description="Polar residues" evidence="1">
    <location>
        <begin position="18"/>
        <end position="31"/>
    </location>
</feature>
<keyword evidence="4" id="KW-1185">Reference proteome</keyword>
<dbReference type="AlphaFoldDB" id="A0ABD6EAM0"/>
<dbReference type="PANTHER" id="PTHR16207:SF11">
    <property type="entry name" value="SET DOMAIN-CONTAINING PROTEIN"/>
    <property type="match status" value="1"/>
</dbReference>
<feature type="region of interest" description="Disordered" evidence="1">
    <location>
        <begin position="462"/>
        <end position="526"/>
    </location>
</feature>
<feature type="region of interest" description="Disordered" evidence="1">
    <location>
        <begin position="638"/>
        <end position="674"/>
    </location>
</feature>
<gene>
    <name evidence="3" type="ORF">AB6A40_003752</name>
</gene>
<feature type="compositionally biased region" description="Basic and acidic residues" evidence="1">
    <location>
        <begin position="1"/>
        <end position="17"/>
    </location>
</feature>
<sequence length="871" mass="96864">MEFRIPRKVRETSESKNEQSTQNISNKPSVIVTPSVQPRAEPKLIELSRNDPDVISTYVPLFTSRLSPGFTDKNRVKILKCWKVQDISRTKMFEEFQKSLKIDGKPSAVSFGFCAIHDHEEADLIVKYGMCCDNFFIGDLGLAEKGVYLNTNPDLVVPSPFIQPTRLRIMAFKILKGKSKVVGLYSSKMEPSYGYNSHVPPNPPDRLQRHDAFRYNQIYLFDLEPDGEYIKVPCNILPYALYYIEYPPCAKVAFKYVHTDLWCGNLRDGQTRFVIEVKLSSSGGIFTKPPYLERTLEIDSFISMIDCLEYDPIQELLSPPFVGQLSLKKELYLPKTGLYATYFTVAPKDSNIEHVPLHYAMLNNRLVGWTVLPNDADIYIFPNSLFSSLLSLPFKTDPPTFHLIHLSKESLIWGKFENSQIETEKFNRPPLLEDKVDAFRESIIVAAENVFKEQYPNHEYPLIDKPPVSVTSPPELADTRPASEISVPEDMDIASSDEETEARGWSIEDELRSSTNPSFSLDEPSGLEKISISESRALSGPNNAAGKASDVSISNAPATLEEIVKLARQVDAVNVQRNVLLATRDPRIRKQLAITKVGISSDATTEKQSTPPPSKSLQESLSFLRALDVPALETATREMKSKTSAKLRYSPSQAISDDDTFTSSSPNECEDETREKKVIEADILEDVECKEVVTADEDADSDDDLLVIEETPESPSNTGRDYYIASGSKPNAEERTDEVLKETSDSARLYRPPEVPLFARFSSTQQTGTRGRGVSAAAASSFGSFLSSEALSTLSASLLGDKNSQQNIMPAVSQSETTLKSQCIPSLAKVNIPTSLPAVPPTSVEVKSSVSKSHWITIHPQPSSLLSMESC</sequence>
<dbReference type="InterPro" id="IPR022188">
    <property type="entry name" value="TASOR_DUF3715"/>
</dbReference>
<organism evidence="3 4">
    <name type="scientific">Gnathostoma spinigerum</name>
    <dbReference type="NCBI Taxonomy" id="75299"/>
    <lineage>
        <taxon>Eukaryota</taxon>
        <taxon>Metazoa</taxon>
        <taxon>Ecdysozoa</taxon>
        <taxon>Nematoda</taxon>
        <taxon>Chromadorea</taxon>
        <taxon>Rhabditida</taxon>
        <taxon>Spirurina</taxon>
        <taxon>Gnathostomatomorpha</taxon>
        <taxon>Gnathostomatoidea</taxon>
        <taxon>Gnathostomatidae</taxon>
        <taxon>Gnathostoma</taxon>
    </lineage>
</organism>
<feature type="compositionally biased region" description="Polar residues" evidence="1">
    <location>
        <begin position="650"/>
        <end position="667"/>
    </location>
</feature>
<dbReference type="InterPro" id="IPR046432">
    <property type="entry name" value="TASOR"/>
</dbReference>
<feature type="domain" description="TASOR pseudo-PARP" evidence="2">
    <location>
        <begin position="110"/>
        <end position="238"/>
    </location>
</feature>
<reference evidence="3 4" key="1">
    <citation type="submission" date="2024-08" db="EMBL/GenBank/DDBJ databases">
        <title>Gnathostoma spinigerum genome.</title>
        <authorList>
            <person name="Gonzalez-Bertolin B."/>
            <person name="Monzon S."/>
            <person name="Zaballos A."/>
            <person name="Jimenez P."/>
            <person name="Dekumyoy P."/>
            <person name="Varona S."/>
            <person name="Cuesta I."/>
            <person name="Sumanam S."/>
            <person name="Adisakwattana P."/>
            <person name="Gasser R.B."/>
            <person name="Hernandez-Gonzalez A."/>
            <person name="Young N.D."/>
            <person name="Perteguer M.J."/>
        </authorList>
    </citation>
    <scope>NUCLEOTIDE SEQUENCE [LARGE SCALE GENOMIC DNA]</scope>
    <source>
        <strain evidence="3">AL3</strain>
        <tissue evidence="3">Liver</tissue>
    </source>
</reference>
<accession>A0ABD6EAM0</accession>
<feature type="compositionally biased region" description="Acidic residues" evidence="1">
    <location>
        <begin position="487"/>
        <end position="500"/>
    </location>
</feature>
<feature type="region of interest" description="Disordered" evidence="1">
    <location>
        <begin position="711"/>
        <end position="737"/>
    </location>
</feature>
<protein>
    <recommendedName>
        <fullName evidence="2">TASOR pseudo-PARP domain-containing protein</fullName>
    </recommendedName>
</protein>
<name>A0ABD6EAM0_9BILA</name>
<dbReference type="Pfam" id="PF12509">
    <property type="entry name" value="DUF3715"/>
    <property type="match status" value="1"/>
</dbReference>
<proteinExistence type="predicted"/>